<accession>J3N680</accession>
<reference evidence="2" key="1">
    <citation type="journal article" date="2013" name="Nat. Commun.">
        <title>Whole-genome sequencing of Oryza brachyantha reveals mechanisms underlying Oryza genome evolution.</title>
        <authorList>
            <person name="Chen J."/>
            <person name="Huang Q."/>
            <person name="Gao D."/>
            <person name="Wang J."/>
            <person name="Lang Y."/>
            <person name="Liu T."/>
            <person name="Li B."/>
            <person name="Bai Z."/>
            <person name="Luis Goicoechea J."/>
            <person name="Liang C."/>
            <person name="Chen C."/>
            <person name="Zhang W."/>
            <person name="Sun S."/>
            <person name="Liao Y."/>
            <person name="Zhang X."/>
            <person name="Yang L."/>
            <person name="Song C."/>
            <person name="Wang M."/>
            <person name="Shi J."/>
            <person name="Liu G."/>
            <person name="Liu J."/>
            <person name="Zhou H."/>
            <person name="Zhou W."/>
            <person name="Yu Q."/>
            <person name="An N."/>
            <person name="Chen Y."/>
            <person name="Cai Q."/>
            <person name="Wang B."/>
            <person name="Liu B."/>
            <person name="Min J."/>
            <person name="Huang Y."/>
            <person name="Wu H."/>
            <person name="Li Z."/>
            <person name="Zhang Y."/>
            <person name="Yin Y."/>
            <person name="Song W."/>
            <person name="Jiang J."/>
            <person name="Jackson S.A."/>
            <person name="Wing R.A."/>
            <person name="Wang J."/>
            <person name="Chen M."/>
        </authorList>
    </citation>
    <scope>NUCLEOTIDE SEQUENCE [LARGE SCALE GENOMIC DNA]</scope>
    <source>
        <strain evidence="2">cv. IRGC 101232</strain>
    </source>
</reference>
<dbReference type="AlphaFoldDB" id="J3N680"/>
<feature type="transmembrane region" description="Helical" evidence="1">
    <location>
        <begin position="20"/>
        <end position="46"/>
    </location>
</feature>
<evidence type="ECO:0000313" key="2">
    <source>
        <dbReference type="EnsemblPlants" id="OB11G13160.1"/>
    </source>
</evidence>
<evidence type="ECO:0000313" key="3">
    <source>
        <dbReference type="Proteomes" id="UP000006038"/>
    </source>
</evidence>
<keyword evidence="1" id="KW-0472">Membrane</keyword>
<reference evidence="2" key="2">
    <citation type="submission" date="2013-04" db="UniProtKB">
        <authorList>
            <consortium name="EnsemblPlants"/>
        </authorList>
    </citation>
    <scope>IDENTIFICATION</scope>
</reference>
<dbReference type="Proteomes" id="UP000006038">
    <property type="component" value="Chromosome 11"/>
</dbReference>
<organism evidence="2">
    <name type="scientific">Oryza brachyantha</name>
    <name type="common">malo sina</name>
    <dbReference type="NCBI Taxonomy" id="4533"/>
    <lineage>
        <taxon>Eukaryota</taxon>
        <taxon>Viridiplantae</taxon>
        <taxon>Streptophyta</taxon>
        <taxon>Embryophyta</taxon>
        <taxon>Tracheophyta</taxon>
        <taxon>Spermatophyta</taxon>
        <taxon>Magnoliopsida</taxon>
        <taxon>Liliopsida</taxon>
        <taxon>Poales</taxon>
        <taxon>Poaceae</taxon>
        <taxon>BOP clade</taxon>
        <taxon>Oryzoideae</taxon>
        <taxon>Oryzeae</taxon>
        <taxon>Oryzinae</taxon>
        <taxon>Oryza</taxon>
    </lineage>
</organism>
<dbReference type="HOGENOM" id="CLU_2765350_0_0_1"/>
<proteinExistence type="predicted"/>
<dbReference type="Gramene" id="OB11G13160.1">
    <property type="protein sequence ID" value="OB11G13160.1"/>
    <property type="gene ID" value="OB11G13160"/>
</dbReference>
<sequence>AAAAAAAACPLLRVCDFFSLAFFALLRFFVAFLVYTVFIDLASLFLKSICPLQLPRQPSFPPRGAKWGIR</sequence>
<dbReference type="EnsemblPlants" id="OB11G13160.1">
    <property type="protein sequence ID" value="OB11G13160.1"/>
    <property type="gene ID" value="OB11G13160"/>
</dbReference>
<evidence type="ECO:0000256" key="1">
    <source>
        <dbReference type="SAM" id="Phobius"/>
    </source>
</evidence>
<keyword evidence="1" id="KW-0812">Transmembrane</keyword>
<protein>
    <submittedName>
        <fullName evidence="2">Uncharacterized protein</fullName>
    </submittedName>
</protein>
<name>J3N680_ORYBR</name>
<keyword evidence="1" id="KW-1133">Transmembrane helix</keyword>
<keyword evidence="3" id="KW-1185">Reference proteome</keyword>